<dbReference type="EMBL" id="KQ087194">
    <property type="protein sequence ID" value="KLT43467.1"/>
    <property type="molecule type" value="Genomic_DNA"/>
</dbReference>
<gene>
    <name evidence="2" type="ORF">CC85DRAFT_47404</name>
</gene>
<reference evidence="2 3" key="1">
    <citation type="submission" date="2015-03" db="EMBL/GenBank/DDBJ databases">
        <title>Genomics and transcriptomics of the oil-accumulating basidiomycete yeast T. oleaginosus allow insights into substrate utilization and the diverse evolutionary trajectories of mating systems in fungi.</title>
        <authorList>
            <consortium name="DOE Joint Genome Institute"/>
            <person name="Kourist R."/>
            <person name="Kracht O."/>
            <person name="Bracharz F."/>
            <person name="Lipzen A."/>
            <person name="Nolan M."/>
            <person name="Ohm R."/>
            <person name="Grigoriev I."/>
            <person name="Sun S."/>
            <person name="Heitman J."/>
            <person name="Bruck T."/>
            <person name="Nowrousian M."/>
        </authorList>
    </citation>
    <scope>NUCLEOTIDE SEQUENCE [LARGE SCALE GENOMIC DNA]</scope>
    <source>
        <strain evidence="2 3">IBC0246</strain>
    </source>
</reference>
<feature type="compositionally biased region" description="Basic and acidic residues" evidence="1">
    <location>
        <begin position="7"/>
        <end position="29"/>
    </location>
</feature>
<proteinExistence type="predicted"/>
<keyword evidence="3" id="KW-1185">Reference proteome</keyword>
<feature type="compositionally biased region" description="Polar residues" evidence="1">
    <location>
        <begin position="58"/>
        <end position="71"/>
    </location>
</feature>
<name>A0A0J0XQW3_9TREE</name>
<organism evidence="2 3">
    <name type="scientific">Cutaneotrichosporon oleaginosum</name>
    <dbReference type="NCBI Taxonomy" id="879819"/>
    <lineage>
        <taxon>Eukaryota</taxon>
        <taxon>Fungi</taxon>
        <taxon>Dikarya</taxon>
        <taxon>Basidiomycota</taxon>
        <taxon>Agaricomycotina</taxon>
        <taxon>Tremellomycetes</taxon>
        <taxon>Trichosporonales</taxon>
        <taxon>Trichosporonaceae</taxon>
        <taxon>Cutaneotrichosporon</taxon>
    </lineage>
</organism>
<sequence>MILMQKSDAERMQSVGGEEKRQEEMNDGQRDEDDQEAERGSRGQALVGGVSGGRTSAGVAQSQSLSQYSPGLLSVSTPILTDFWPQSFI</sequence>
<evidence type="ECO:0000313" key="2">
    <source>
        <dbReference type="EMBL" id="KLT43467.1"/>
    </source>
</evidence>
<protein>
    <submittedName>
        <fullName evidence="2">Uncharacterized protein</fullName>
    </submittedName>
</protein>
<accession>A0A0J0XQW3</accession>
<dbReference type="AlphaFoldDB" id="A0A0J0XQW3"/>
<feature type="region of interest" description="Disordered" evidence="1">
    <location>
        <begin position="1"/>
        <end position="71"/>
    </location>
</feature>
<dbReference type="Proteomes" id="UP000053611">
    <property type="component" value="Unassembled WGS sequence"/>
</dbReference>
<dbReference type="GeneID" id="28987803"/>
<dbReference type="RefSeq" id="XP_018279958.1">
    <property type="nucleotide sequence ID" value="XM_018427200.1"/>
</dbReference>
<evidence type="ECO:0000256" key="1">
    <source>
        <dbReference type="SAM" id="MobiDB-lite"/>
    </source>
</evidence>
<evidence type="ECO:0000313" key="3">
    <source>
        <dbReference type="Proteomes" id="UP000053611"/>
    </source>
</evidence>